<dbReference type="AlphaFoldDB" id="A0A1D1V619"/>
<name>A0A1D1V619_RAMVA</name>
<keyword evidence="2" id="KW-1185">Reference proteome</keyword>
<evidence type="ECO:0000313" key="2">
    <source>
        <dbReference type="Proteomes" id="UP000186922"/>
    </source>
</evidence>
<gene>
    <name evidence="1" type="primary">RvY_07677-1</name>
    <name evidence="1" type="synonym">RvY_07677.1</name>
    <name evidence="1" type="ORF">RvY_07677</name>
</gene>
<accession>A0A1D1V619</accession>
<comment type="caution">
    <text evidence="1">The sequence shown here is derived from an EMBL/GenBank/DDBJ whole genome shotgun (WGS) entry which is preliminary data.</text>
</comment>
<evidence type="ECO:0000313" key="1">
    <source>
        <dbReference type="EMBL" id="GAU96195.1"/>
    </source>
</evidence>
<reference evidence="1 2" key="1">
    <citation type="journal article" date="2016" name="Nat. Commun.">
        <title>Extremotolerant tardigrade genome and improved radiotolerance of human cultured cells by tardigrade-unique protein.</title>
        <authorList>
            <person name="Hashimoto T."/>
            <person name="Horikawa D.D."/>
            <person name="Saito Y."/>
            <person name="Kuwahara H."/>
            <person name="Kozuka-Hata H."/>
            <person name="Shin-I T."/>
            <person name="Minakuchi Y."/>
            <person name="Ohishi K."/>
            <person name="Motoyama A."/>
            <person name="Aizu T."/>
            <person name="Enomoto A."/>
            <person name="Kondo K."/>
            <person name="Tanaka S."/>
            <person name="Hara Y."/>
            <person name="Koshikawa S."/>
            <person name="Sagara H."/>
            <person name="Miura T."/>
            <person name="Yokobori S."/>
            <person name="Miyagawa K."/>
            <person name="Suzuki Y."/>
            <person name="Kubo T."/>
            <person name="Oyama M."/>
            <person name="Kohara Y."/>
            <person name="Fujiyama A."/>
            <person name="Arakawa K."/>
            <person name="Katayama T."/>
            <person name="Toyoda A."/>
            <person name="Kunieda T."/>
        </authorList>
    </citation>
    <scope>NUCLEOTIDE SEQUENCE [LARGE SCALE GENOMIC DNA]</scope>
    <source>
        <strain evidence="1 2">YOKOZUNA-1</strain>
    </source>
</reference>
<dbReference type="EMBL" id="BDGG01000003">
    <property type="protein sequence ID" value="GAU96195.1"/>
    <property type="molecule type" value="Genomic_DNA"/>
</dbReference>
<proteinExistence type="predicted"/>
<sequence length="112" mass="12593">MLADYFAVCPVRQSMRNGELLPSTIDHDSRAMQHHIRASSVACTDSQALSQTLRTANSSYLVNVLSKRIAENPSLWQSKHKRKIPAYRKKLKTEYSSTSKKVKEMLGNDGSP</sequence>
<dbReference type="Proteomes" id="UP000186922">
    <property type="component" value="Unassembled WGS sequence"/>
</dbReference>
<protein>
    <submittedName>
        <fullName evidence="1">Uncharacterized protein</fullName>
    </submittedName>
</protein>
<organism evidence="1 2">
    <name type="scientific">Ramazzottius varieornatus</name>
    <name type="common">Water bear</name>
    <name type="synonym">Tardigrade</name>
    <dbReference type="NCBI Taxonomy" id="947166"/>
    <lineage>
        <taxon>Eukaryota</taxon>
        <taxon>Metazoa</taxon>
        <taxon>Ecdysozoa</taxon>
        <taxon>Tardigrada</taxon>
        <taxon>Eutardigrada</taxon>
        <taxon>Parachela</taxon>
        <taxon>Hypsibioidea</taxon>
        <taxon>Ramazzottiidae</taxon>
        <taxon>Ramazzottius</taxon>
    </lineage>
</organism>